<sequence length="70" mass="7173">MANPDNVQMAANFGAFMLAAGGLGLLSGTTLGRSGLIRRAEQPAAFYVTCCSHLAVGAFCCLGQYFAPTA</sequence>
<evidence type="ECO:0000313" key="2">
    <source>
        <dbReference type="EMBL" id="MFC5453681.1"/>
    </source>
</evidence>
<feature type="transmembrane region" description="Helical" evidence="1">
    <location>
        <begin position="12"/>
        <end position="32"/>
    </location>
</feature>
<dbReference type="Proteomes" id="UP001596052">
    <property type="component" value="Unassembled WGS sequence"/>
</dbReference>
<name>A0ABW0KLT5_9BACT</name>
<proteinExistence type="predicted"/>
<keyword evidence="1" id="KW-0812">Transmembrane</keyword>
<reference evidence="3" key="1">
    <citation type="journal article" date="2019" name="Int. J. Syst. Evol. Microbiol.">
        <title>The Global Catalogue of Microorganisms (GCM) 10K type strain sequencing project: providing services to taxonomists for standard genome sequencing and annotation.</title>
        <authorList>
            <consortium name="The Broad Institute Genomics Platform"/>
            <consortium name="The Broad Institute Genome Sequencing Center for Infectious Disease"/>
            <person name="Wu L."/>
            <person name="Ma J."/>
        </authorList>
    </citation>
    <scope>NUCLEOTIDE SEQUENCE [LARGE SCALE GENOMIC DNA]</scope>
    <source>
        <strain evidence="3">CGMCC 4.1469</strain>
    </source>
</reference>
<protein>
    <submittedName>
        <fullName evidence="2">Uncharacterized protein</fullName>
    </submittedName>
</protein>
<comment type="caution">
    <text evidence="2">The sequence shown here is derived from an EMBL/GenBank/DDBJ whole genome shotgun (WGS) entry which is preliminary data.</text>
</comment>
<dbReference type="EMBL" id="JBHSMQ010000001">
    <property type="protein sequence ID" value="MFC5453681.1"/>
    <property type="molecule type" value="Genomic_DNA"/>
</dbReference>
<keyword evidence="3" id="KW-1185">Reference proteome</keyword>
<evidence type="ECO:0000256" key="1">
    <source>
        <dbReference type="SAM" id="Phobius"/>
    </source>
</evidence>
<feature type="transmembrane region" description="Helical" evidence="1">
    <location>
        <begin position="44"/>
        <end position="67"/>
    </location>
</feature>
<dbReference type="RefSeq" id="WP_377162991.1">
    <property type="nucleotide sequence ID" value="NZ_JBHSMQ010000001.1"/>
</dbReference>
<keyword evidence="1" id="KW-0472">Membrane</keyword>
<accession>A0ABW0KLT5</accession>
<keyword evidence="1" id="KW-1133">Transmembrane helix</keyword>
<organism evidence="2 3">
    <name type="scientific">Prosthecobacter fluviatilis</name>
    <dbReference type="NCBI Taxonomy" id="445931"/>
    <lineage>
        <taxon>Bacteria</taxon>
        <taxon>Pseudomonadati</taxon>
        <taxon>Verrucomicrobiota</taxon>
        <taxon>Verrucomicrobiia</taxon>
        <taxon>Verrucomicrobiales</taxon>
        <taxon>Verrucomicrobiaceae</taxon>
        <taxon>Prosthecobacter</taxon>
    </lineage>
</organism>
<evidence type="ECO:0000313" key="3">
    <source>
        <dbReference type="Proteomes" id="UP001596052"/>
    </source>
</evidence>
<gene>
    <name evidence="2" type="ORF">ACFQDI_02335</name>
</gene>